<evidence type="ECO:0000256" key="1">
    <source>
        <dbReference type="SAM" id="MobiDB-lite"/>
    </source>
</evidence>
<feature type="compositionally biased region" description="Low complexity" evidence="1">
    <location>
        <begin position="22"/>
        <end position="33"/>
    </location>
</feature>
<accession>A0A6A1VW75</accession>
<name>A0A6A1VW75_9ROSI</name>
<sequence>MGGNKTVCKYEMALKMMQQNRNAAAEAAGNKGNNPRRITGSVSHEAQRMNIDEKKRRGRRREEKAENLFHLIYWGPN</sequence>
<organism evidence="2 3">
    <name type="scientific">Morella rubra</name>
    <name type="common">Chinese bayberry</name>
    <dbReference type="NCBI Taxonomy" id="262757"/>
    <lineage>
        <taxon>Eukaryota</taxon>
        <taxon>Viridiplantae</taxon>
        <taxon>Streptophyta</taxon>
        <taxon>Embryophyta</taxon>
        <taxon>Tracheophyta</taxon>
        <taxon>Spermatophyta</taxon>
        <taxon>Magnoliopsida</taxon>
        <taxon>eudicotyledons</taxon>
        <taxon>Gunneridae</taxon>
        <taxon>Pentapetalae</taxon>
        <taxon>rosids</taxon>
        <taxon>fabids</taxon>
        <taxon>Fagales</taxon>
        <taxon>Myricaceae</taxon>
        <taxon>Morella</taxon>
    </lineage>
</organism>
<gene>
    <name evidence="2" type="ORF">CJ030_MR4G021130</name>
</gene>
<dbReference type="EMBL" id="RXIC02000022">
    <property type="protein sequence ID" value="KAB1217191.1"/>
    <property type="molecule type" value="Genomic_DNA"/>
</dbReference>
<dbReference type="AlphaFoldDB" id="A0A6A1VW75"/>
<reference evidence="2 3" key="1">
    <citation type="journal article" date="2019" name="Plant Biotechnol. J.">
        <title>The red bayberry genome and genetic basis of sex determination.</title>
        <authorList>
            <person name="Jia H.M."/>
            <person name="Jia H.J."/>
            <person name="Cai Q.L."/>
            <person name="Wang Y."/>
            <person name="Zhao H.B."/>
            <person name="Yang W.F."/>
            <person name="Wang G.Y."/>
            <person name="Li Y.H."/>
            <person name="Zhan D.L."/>
            <person name="Shen Y.T."/>
            <person name="Niu Q.F."/>
            <person name="Chang L."/>
            <person name="Qiu J."/>
            <person name="Zhao L."/>
            <person name="Xie H.B."/>
            <person name="Fu W.Y."/>
            <person name="Jin J."/>
            <person name="Li X.W."/>
            <person name="Jiao Y."/>
            <person name="Zhou C.C."/>
            <person name="Tu T."/>
            <person name="Chai C.Y."/>
            <person name="Gao J.L."/>
            <person name="Fan L.J."/>
            <person name="van de Weg E."/>
            <person name="Wang J.Y."/>
            <person name="Gao Z.S."/>
        </authorList>
    </citation>
    <scope>NUCLEOTIDE SEQUENCE [LARGE SCALE GENOMIC DNA]</scope>
    <source>
        <tissue evidence="2">Leaves</tissue>
    </source>
</reference>
<proteinExistence type="predicted"/>
<keyword evidence="3" id="KW-1185">Reference proteome</keyword>
<dbReference type="InterPro" id="IPR022251">
    <property type="entry name" value="DUF3774_wound-induced"/>
</dbReference>
<dbReference type="Proteomes" id="UP000516437">
    <property type="component" value="Chromosome 4"/>
</dbReference>
<comment type="caution">
    <text evidence="2">The sequence shown here is derived from an EMBL/GenBank/DDBJ whole genome shotgun (WGS) entry which is preliminary data.</text>
</comment>
<feature type="region of interest" description="Disordered" evidence="1">
    <location>
        <begin position="22"/>
        <end position="45"/>
    </location>
</feature>
<evidence type="ECO:0000313" key="2">
    <source>
        <dbReference type="EMBL" id="KAB1217191.1"/>
    </source>
</evidence>
<dbReference type="Pfam" id="PF12609">
    <property type="entry name" value="DUF3774"/>
    <property type="match status" value="1"/>
</dbReference>
<evidence type="ECO:0000313" key="3">
    <source>
        <dbReference type="Proteomes" id="UP000516437"/>
    </source>
</evidence>
<protein>
    <submittedName>
        <fullName evidence="2">Uncharacterized protein</fullName>
    </submittedName>
</protein>